<dbReference type="Gene3D" id="3.40.630.10">
    <property type="entry name" value="Zn peptidases"/>
    <property type="match status" value="1"/>
</dbReference>
<name>A0A0L6CNZ7_9MICO</name>
<dbReference type="GO" id="GO:0046872">
    <property type="term" value="F:metal ion binding"/>
    <property type="evidence" value="ECO:0007669"/>
    <property type="project" value="UniProtKB-KW"/>
</dbReference>
<feature type="binding site" evidence="1">
    <location>
        <position position="364"/>
    </location>
    <ligand>
        <name>Mn(2+)</name>
        <dbReference type="ChEBI" id="CHEBI:29035"/>
        <label>2</label>
    </ligand>
</feature>
<accession>A0A0L6CNZ7</accession>
<organism evidence="3 4">
    <name type="scientific">Luteipulveratus halotolerans</name>
    <dbReference type="NCBI Taxonomy" id="1631356"/>
    <lineage>
        <taxon>Bacteria</taxon>
        <taxon>Bacillati</taxon>
        <taxon>Actinomycetota</taxon>
        <taxon>Actinomycetes</taxon>
        <taxon>Micrococcales</taxon>
        <taxon>Dermacoccaceae</taxon>
        <taxon>Luteipulveratus</taxon>
    </lineage>
</organism>
<feature type="domain" description="Peptidase M20 dimerisation" evidence="2">
    <location>
        <begin position="190"/>
        <end position="286"/>
    </location>
</feature>
<dbReference type="Gene3D" id="3.30.70.360">
    <property type="match status" value="1"/>
</dbReference>
<keyword evidence="3" id="KW-0378">Hydrolase</keyword>
<dbReference type="Pfam" id="PF07687">
    <property type="entry name" value="M20_dimer"/>
    <property type="match status" value="1"/>
</dbReference>
<dbReference type="Pfam" id="PF01546">
    <property type="entry name" value="Peptidase_M20"/>
    <property type="match status" value="1"/>
</dbReference>
<dbReference type="AlphaFoldDB" id="A0A0L6CNZ7"/>
<feature type="binding site" evidence="1">
    <location>
        <position position="166"/>
    </location>
    <ligand>
        <name>Mn(2+)</name>
        <dbReference type="ChEBI" id="CHEBI:29035"/>
        <label>2</label>
    </ligand>
</feature>
<comment type="cofactor">
    <cofactor evidence="1">
        <name>Mn(2+)</name>
        <dbReference type="ChEBI" id="CHEBI:29035"/>
    </cofactor>
    <text evidence="1">The Mn(2+) ion enhances activity.</text>
</comment>
<evidence type="ECO:0000313" key="3">
    <source>
        <dbReference type="EMBL" id="KNX39447.1"/>
    </source>
</evidence>
<feature type="binding site" evidence="1">
    <location>
        <position position="102"/>
    </location>
    <ligand>
        <name>Mn(2+)</name>
        <dbReference type="ChEBI" id="CHEBI:29035"/>
        <label>2</label>
    </ligand>
</feature>
<keyword evidence="4" id="KW-1185">Reference proteome</keyword>
<dbReference type="PANTHER" id="PTHR11014">
    <property type="entry name" value="PEPTIDASE M20 FAMILY MEMBER"/>
    <property type="match status" value="1"/>
</dbReference>
<feature type="binding site" evidence="1">
    <location>
        <position position="141"/>
    </location>
    <ligand>
        <name>Mn(2+)</name>
        <dbReference type="ChEBI" id="CHEBI:29035"/>
        <label>2</label>
    </ligand>
</feature>
<comment type="caution">
    <text evidence="3">The sequence shown here is derived from an EMBL/GenBank/DDBJ whole genome shotgun (WGS) entry which is preliminary data.</text>
</comment>
<dbReference type="SUPFAM" id="SSF53187">
    <property type="entry name" value="Zn-dependent exopeptidases"/>
    <property type="match status" value="1"/>
</dbReference>
<dbReference type="Proteomes" id="UP000037397">
    <property type="component" value="Unassembled WGS sequence"/>
</dbReference>
<sequence>MVAAVRARVDDLQALLVQVRRDLHVHPELSWQETRTTAVIAEQLAAAGVEHRLLPGTGLIADIGPADAEQRVALRADIDALPVHDATGLSYASADDGAAHACGHDVHTTAVLGAALALKQHESELAAHGRAVRFLFQPAEEVIPGGSHHVIDHGGLEDVHQVFAVHCDPSIDVGRVGLVTGALTSACDAVTVTLTGKGGHTSRPHLTQDLTFALAKVVTDVPAALSRRLDPRAGAALVWGHVQAGNASNVIPAEGMVSGTLRLLDVDVWREADGLVEQLVNEVVAPYAVAARTHHVRGVPPVVNSAAAVLSLSRAAAAAFGADAVVPTRQSLGGEDFSWYLTHVPGAMARLGTRTPDGPTYELHQGDLVVDERAITGGARLLASAALYHATHEDDSPLR</sequence>
<dbReference type="InterPro" id="IPR017439">
    <property type="entry name" value="Amidohydrolase"/>
</dbReference>
<feature type="binding site" evidence="1">
    <location>
        <position position="104"/>
    </location>
    <ligand>
        <name>Mn(2+)</name>
        <dbReference type="ChEBI" id="CHEBI:29035"/>
        <label>2</label>
    </ligand>
</feature>
<keyword evidence="1" id="KW-0464">Manganese</keyword>
<dbReference type="EMBL" id="LAIR01000002">
    <property type="protein sequence ID" value="KNX39447.1"/>
    <property type="molecule type" value="Genomic_DNA"/>
</dbReference>
<dbReference type="PANTHER" id="PTHR11014:SF63">
    <property type="entry name" value="METALLOPEPTIDASE, PUTATIVE (AFU_ORTHOLOGUE AFUA_6G09600)-RELATED"/>
    <property type="match status" value="1"/>
</dbReference>
<dbReference type="PATRIC" id="fig|1631356.3.peg.2535"/>
<dbReference type="NCBIfam" id="TIGR01891">
    <property type="entry name" value="amidohydrolases"/>
    <property type="match status" value="1"/>
</dbReference>
<evidence type="ECO:0000256" key="1">
    <source>
        <dbReference type="PIRSR" id="PIRSR005962-1"/>
    </source>
</evidence>
<dbReference type="InterPro" id="IPR002933">
    <property type="entry name" value="Peptidase_M20"/>
</dbReference>
<dbReference type="PIRSF" id="PIRSF005962">
    <property type="entry name" value="Pept_M20D_amidohydro"/>
    <property type="match status" value="1"/>
</dbReference>
<dbReference type="SUPFAM" id="SSF55031">
    <property type="entry name" value="Bacterial exopeptidase dimerisation domain"/>
    <property type="match status" value="1"/>
</dbReference>
<evidence type="ECO:0000313" key="4">
    <source>
        <dbReference type="Proteomes" id="UP000037397"/>
    </source>
</evidence>
<keyword evidence="1" id="KW-0479">Metal-binding</keyword>
<dbReference type="GO" id="GO:0016787">
    <property type="term" value="F:hydrolase activity"/>
    <property type="evidence" value="ECO:0007669"/>
    <property type="project" value="UniProtKB-KW"/>
</dbReference>
<dbReference type="STRING" id="1631356.VV01_12915"/>
<dbReference type="InterPro" id="IPR011650">
    <property type="entry name" value="Peptidase_M20_dimer"/>
</dbReference>
<evidence type="ECO:0000259" key="2">
    <source>
        <dbReference type="Pfam" id="PF07687"/>
    </source>
</evidence>
<protein>
    <submittedName>
        <fullName evidence="3">N-acyl-L-amino acid amidohydrolase</fullName>
    </submittedName>
</protein>
<proteinExistence type="predicted"/>
<gene>
    <name evidence="3" type="ORF">VV01_12915</name>
</gene>
<reference evidence="4" key="1">
    <citation type="submission" date="2015-03" db="EMBL/GenBank/DDBJ databases">
        <title>Luteipulveratus halotolerans sp. nov., a novel actinobacterium (Dermacoccaceae) from Sarawak, Malaysia.</title>
        <authorList>
            <person name="Juboi H."/>
            <person name="Basik A."/>
            <person name="Shamsul S.S."/>
            <person name="Arnold P."/>
            <person name="Schmitt E.K."/>
            <person name="Sanglier J.-J."/>
            <person name="Yeo T."/>
        </authorList>
    </citation>
    <scope>NUCLEOTIDE SEQUENCE [LARGE SCALE GENOMIC DNA]</scope>
    <source>
        <strain evidence="4">C296001</strain>
    </source>
</reference>
<dbReference type="InterPro" id="IPR036264">
    <property type="entry name" value="Bact_exopeptidase_dim_dom"/>
</dbReference>